<dbReference type="RefSeq" id="WP_142935446.1">
    <property type="nucleotide sequence ID" value="NZ_ML660174.1"/>
</dbReference>
<evidence type="ECO:0000313" key="2">
    <source>
        <dbReference type="EMBL" id="TQV80296.1"/>
    </source>
</evidence>
<accession>A0A545TSV6</accession>
<feature type="region of interest" description="Disordered" evidence="1">
    <location>
        <begin position="306"/>
        <end position="337"/>
    </location>
</feature>
<gene>
    <name evidence="2" type="ORF">FLL46_26630</name>
</gene>
<dbReference type="EMBL" id="VIKS01000018">
    <property type="protein sequence ID" value="TQV80296.1"/>
    <property type="molecule type" value="Genomic_DNA"/>
</dbReference>
<protein>
    <recommendedName>
        <fullName evidence="4">ABC transporter substrate-binding protein</fullName>
    </recommendedName>
</protein>
<feature type="compositionally biased region" description="Polar residues" evidence="1">
    <location>
        <begin position="306"/>
        <end position="322"/>
    </location>
</feature>
<dbReference type="Gene3D" id="3.40.50.2300">
    <property type="match status" value="1"/>
</dbReference>
<keyword evidence="3" id="KW-1185">Reference proteome</keyword>
<evidence type="ECO:0008006" key="4">
    <source>
        <dbReference type="Google" id="ProtNLM"/>
    </source>
</evidence>
<evidence type="ECO:0000256" key="1">
    <source>
        <dbReference type="SAM" id="MobiDB-lite"/>
    </source>
</evidence>
<dbReference type="AlphaFoldDB" id="A0A545TSV6"/>
<evidence type="ECO:0000313" key="3">
    <source>
        <dbReference type="Proteomes" id="UP000315439"/>
    </source>
</evidence>
<dbReference type="Proteomes" id="UP000315439">
    <property type="component" value="Unassembled WGS sequence"/>
</dbReference>
<proteinExistence type="predicted"/>
<dbReference type="OrthoDB" id="9178917at2"/>
<organism evidence="2 3">
    <name type="scientific">Aliikangiella coralliicola</name>
    <dbReference type="NCBI Taxonomy" id="2592383"/>
    <lineage>
        <taxon>Bacteria</taxon>
        <taxon>Pseudomonadati</taxon>
        <taxon>Pseudomonadota</taxon>
        <taxon>Gammaproteobacteria</taxon>
        <taxon>Oceanospirillales</taxon>
        <taxon>Pleioneaceae</taxon>
        <taxon>Aliikangiella</taxon>
    </lineage>
</organism>
<reference evidence="2 3" key="1">
    <citation type="submission" date="2019-07" db="EMBL/GenBank/DDBJ databases">
        <title>Draft genome for Aliikangiella sp. M105.</title>
        <authorList>
            <person name="Wang G."/>
        </authorList>
    </citation>
    <scope>NUCLEOTIDE SEQUENCE [LARGE SCALE GENOMIC DNA]</scope>
    <source>
        <strain evidence="2 3">M105</strain>
    </source>
</reference>
<comment type="caution">
    <text evidence="2">The sequence shown here is derived from an EMBL/GenBank/DDBJ whole genome shotgun (WGS) entry which is preliminary data.</text>
</comment>
<sequence>MRREQYKKMGLPENQTTVFKYLLSITRTIWHSSLILFFSAFSNNVLSDSDKSTGISEKNQYNLLIFHDNMSEVQNQFSQSLQAQLLLKMPDYNYELIDTSSKSRKKIEAHLTQPASCAVTIGAVATQKVLSVRHPVYIFSLYVPRYKLDNLYRIYQKLGIPLSGIYEEQPFTRQMFLAKALNPELNQVNILLGQADKFYLREFQKLASENQLSLNYQILKPADTPEKFLNNVTKPTDFLLILNNAQLFQNSKLTGVVLAAYYQKVNLIGNRIEHAKIGTLASIYTSPNTLAIETTGELKKICEAKINQNNKPEGKTKSNSGKNNRDKNQSDSQTKPRFANSFSVIINDQIAQNMQLGNLSSNELSKQVTRMENEQNRRHGNE</sequence>
<name>A0A545TSV6_9GAMM</name>